<evidence type="ECO:0000313" key="7">
    <source>
        <dbReference type="EMBL" id="QNL45315.1"/>
    </source>
</evidence>
<organism evidence="7 8">
    <name type="scientific">Oscillibacter hominis</name>
    <dbReference type="NCBI Taxonomy" id="2763056"/>
    <lineage>
        <taxon>Bacteria</taxon>
        <taxon>Bacillati</taxon>
        <taxon>Bacillota</taxon>
        <taxon>Clostridia</taxon>
        <taxon>Eubacteriales</taxon>
        <taxon>Oscillospiraceae</taxon>
        <taxon>Oscillibacter</taxon>
    </lineage>
</organism>
<gene>
    <name evidence="7" type="ORF">H8790_04680</name>
</gene>
<dbReference type="Gene3D" id="1.10.150.120">
    <property type="entry name" value="[2Fe-2S]-binding domain"/>
    <property type="match status" value="1"/>
</dbReference>
<dbReference type="InterPro" id="IPR036010">
    <property type="entry name" value="2Fe-2S_ferredoxin-like_sf"/>
</dbReference>
<accession>A0A7G9B6Y4</accession>
<dbReference type="GO" id="GO:0051537">
    <property type="term" value="F:2 iron, 2 sulfur cluster binding"/>
    <property type="evidence" value="ECO:0007669"/>
    <property type="project" value="UniProtKB-KW"/>
</dbReference>
<dbReference type="AlphaFoldDB" id="A0A7G9B6Y4"/>
<evidence type="ECO:0000256" key="5">
    <source>
        <dbReference type="ARBA" id="ARBA00023014"/>
    </source>
</evidence>
<dbReference type="PANTHER" id="PTHR44379">
    <property type="entry name" value="OXIDOREDUCTASE WITH IRON-SULFUR SUBUNIT"/>
    <property type="match status" value="1"/>
</dbReference>
<evidence type="ECO:0000256" key="3">
    <source>
        <dbReference type="ARBA" id="ARBA00023002"/>
    </source>
</evidence>
<dbReference type="FunFam" id="1.10.150.120:FF:000003">
    <property type="entry name" value="Carbon monoxide dehydrogenase, small subunit"/>
    <property type="match status" value="1"/>
</dbReference>
<name>A0A7G9B6Y4_9FIRM</name>
<evidence type="ECO:0000313" key="8">
    <source>
        <dbReference type="Proteomes" id="UP000515960"/>
    </source>
</evidence>
<keyword evidence="2" id="KW-0479">Metal-binding</keyword>
<evidence type="ECO:0000256" key="2">
    <source>
        <dbReference type="ARBA" id="ARBA00022723"/>
    </source>
</evidence>
<dbReference type="Pfam" id="PF00111">
    <property type="entry name" value="Fer2"/>
    <property type="match status" value="1"/>
</dbReference>
<dbReference type="InterPro" id="IPR051452">
    <property type="entry name" value="Diverse_Oxidoreductases"/>
</dbReference>
<dbReference type="InterPro" id="IPR006058">
    <property type="entry name" value="2Fe2S_fd_BS"/>
</dbReference>
<keyword evidence="4" id="KW-0408">Iron</keyword>
<dbReference type="GO" id="GO:0046872">
    <property type="term" value="F:metal ion binding"/>
    <property type="evidence" value="ECO:0007669"/>
    <property type="project" value="UniProtKB-KW"/>
</dbReference>
<keyword evidence="1" id="KW-0001">2Fe-2S</keyword>
<evidence type="ECO:0000256" key="4">
    <source>
        <dbReference type="ARBA" id="ARBA00023004"/>
    </source>
</evidence>
<dbReference type="InterPro" id="IPR002888">
    <property type="entry name" value="2Fe-2S-bd"/>
</dbReference>
<dbReference type="Gene3D" id="3.10.20.30">
    <property type="match status" value="1"/>
</dbReference>
<dbReference type="InterPro" id="IPR001041">
    <property type="entry name" value="2Fe-2S_ferredoxin-type"/>
</dbReference>
<evidence type="ECO:0000256" key="1">
    <source>
        <dbReference type="ARBA" id="ARBA00022714"/>
    </source>
</evidence>
<dbReference type="Pfam" id="PF01799">
    <property type="entry name" value="Fer2_2"/>
    <property type="match status" value="1"/>
</dbReference>
<dbReference type="InterPro" id="IPR012675">
    <property type="entry name" value="Beta-grasp_dom_sf"/>
</dbReference>
<keyword evidence="8" id="KW-1185">Reference proteome</keyword>
<reference evidence="7 8" key="1">
    <citation type="submission" date="2020-08" db="EMBL/GenBank/DDBJ databases">
        <authorList>
            <person name="Liu C."/>
            <person name="Sun Q."/>
        </authorList>
    </citation>
    <scope>NUCLEOTIDE SEQUENCE [LARGE SCALE GENOMIC DNA]</scope>
    <source>
        <strain evidence="7 8">NSJ-62</strain>
    </source>
</reference>
<evidence type="ECO:0000259" key="6">
    <source>
        <dbReference type="PROSITE" id="PS51085"/>
    </source>
</evidence>
<dbReference type="PANTHER" id="PTHR44379:SF5">
    <property type="entry name" value="OXIDOREDUCTASE WITH IRON-SULFUR SUBUNIT"/>
    <property type="match status" value="1"/>
</dbReference>
<dbReference type="Proteomes" id="UP000515960">
    <property type="component" value="Chromosome"/>
</dbReference>
<dbReference type="PROSITE" id="PS51085">
    <property type="entry name" value="2FE2S_FER_2"/>
    <property type="match status" value="1"/>
</dbReference>
<dbReference type="GO" id="GO:0016491">
    <property type="term" value="F:oxidoreductase activity"/>
    <property type="evidence" value="ECO:0007669"/>
    <property type="project" value="UniProtKB-KW"/>
</dbReference>
<sequence length="158" mass="17068">MRDIVLTINEREYPVQVEDYEVLVDVIRNRLHLYGTKIGCGSGECGACSIIMDGDIVNSCLILACRAQGHRFTTIEGLEQDGKLHPLQEVFIKNSALQCGFCGPGMLLAAKVLVEENPCPSEAEIRAGIGGNLCRCTGYVNIVKSVMEYAAENGGSEA</sequence>
<dbReference type="SUPFAM" id="SSF47741">
    <property type="entry name" value="CO dehydrogenase ISP C-domain like"/>
    <property type="match status" value="1"/>
</dbReference>
<keyword evidence="5" id="KW-0411">Iron-sulfur</keyword>
<dbReference type="PROSITE" id="PS00197">
    <property type="entry name" value="2FE2S_FER_1"/>
    <property type="match status" value="1"/>
</dbReference>
<dbReference type="RefSeq" id="WP_187333768.1">
    <property type="nucleotide sequence ID" value="NZ_CP060490.1"/>
</dbReference>
<proteinExistence type="predicted"/>
<dbReference type="SUPFAM" id="SSF54292">
    <property type="entry name" value="2Fe-2S ferredoxin-like"/>
    <property type="match status" value="1"/>
</dbReference>
<dbReference type="KEGG" id="ohi:H8790_04680"/>
<protein>
    <submittedName>
        <fullName evidence="7">(2Fe-2S)-binding protein</fullName>
    </submittedName>
</protein>
<feature type="domain" description="2Fe-2S ferredoxin-type" evidence="6">
    <location>
        <begin position="2"/>
        <end position="78"/>
    </location>
</feature>
<keyword evidence="3" id="KW-0560">Oxidoreductase</keyword>
<dbReference type="InterPro" id="IPR036884">
    <property type="entry name" value="2Fe-2S-bd_dom_sf"/>
</dbReference>
<dbReference type="EMBL" id="CP060490">
    <property type="protein sequence ID" value="QNL45315.1"/>
    <property type="molecule type" value="Genomic_DNA"/>
</dbReference>